<name>A0A379LK56_9GAMM</name>
<feature type="chain" id="PRO_5016971379" evidence="10">
    <location>
        <begin position="35"/>
        <end position="670"/>
    </location>
</feature>
<evidence type="ECO:0000259" key="11">
    <source>
        <dbReference type="PROSITE" id="PS50928"/>
    </source>
</evidence>
<evidence type="ECO:0000256" key="10">
    <source>
        <dbReference type="SAM" id="SignalP"/>
    </source>
</evidence>
<dbReference type="PANTHER" id="PTHR47737">
    <property type="entry name" value="GLYCINE BETAINE/PROLINE BETAINE TRANSPORT SYSTEM PERMEASE PROTEIN PROW"/>
    <property type="match status" value="1"/>
</dbReference>
<feature type="transmembrane region" description="Helical" evidence="9">
    <location>
        <begin position="445"/>
        <end position="465"/>
    </location>
</feature>
<keyword evidence="3" id="KW-1003">Cell membrane</keyword>
<evidence type="ECO:0000313" key="13">
    <source>
        <dbReference type="Proteomes" id="UP000254123"/>
    </source>
</evidence>
<feature type="signal peptide" evidence="10">
    <location>
        <begin position="1"/>
        <end position="34"/>
    </location>
</feature>
<dbReference type="Pfam" id="PF04069">
    <property type="entry name" value="OpuAC"/>
    <property type="match status" value="1"/>
</dbReference>
<evidence type="ECO:0000256" key="8">
    <source>
        <dbReference type="ARBA" id="ARBA00035652"/>
    </source>
</evidence>
<dbReference type="GO" id="GO:0043190">
    <property type="term" value="C:ATP-binding cassette (ABC) transporter complex"/>
    <property type="evidence" value="ECO:0007669"/>
    <property type="project" value="InterPro"/>
</dbReference>
<proteinExistence type="inferred from homology"/>
<dbReference type="RefSeq" id="WP_227674039.1">
    <property type="nucleotide sequence ID" value="NZ_CAJHAQ010000001.1"/>
</dbReference>
<comment type="similarity">
    <text evidence="8">In the N-terminal section; belongs to the binding-protein-dependent transport system permease family.</text>
</comment>
<dbReference type="AlphaFoldDB" id="A0A379LK56"/>
<dbReference type="STRING" id="1123034.GCA_000685805_00355"/>
<dbReference type="InterPro" id="IPR007210">
    <property type="entry name" value="ABC_Gly_betaine_transp_sub-bd"/>
</dbReference>
<reference evidence="12 13" key="1">
    <citation type="submission" date="2018-06" db="EMBL/GenBank/DDBJ databases">
        <authorList>
            <consortium name="Pathogen Informatics"/>
            <person name="Doyle S."/>
        </authorList>
    </citation>
    <scope>NUCLEOTIDE SEQUENCE [LARGE SCALE GENOMIC DNA]</scope>
    <source>
        <strain evidence="12 13">NCTC10526</strain>
    </source>
</reference>
<feature type="domain" description="ABC transmembrane type-1" evidence="11">
    <location>
        <begin position="467"/>
        <end position="646"/>
    </location>
</feature>
<dbReference type="Pfam" id="PF00528">
    <property type="entry name" value="BPD_transp_1"/>
    <property type="match status" value="1"/>
</dbReference>
<dbReference type="GO" id="GO:0005275">
    <property type="term" value="F:amine transmembrane transporter activity"/>
    <property type="evidence" value="ECO:0007669"/>
    <property type="project" value="TreeGrafter"/>
</dbReference>
<accession>A0A379LK56</accession>
<keyword evidence="4 9" id="KW-0812">Transmembrane</keyword>
<dbReference type="InterPro" id="IPR035906">
    <property type="entry name" value="MetI-like_sf"/>
</dbReference>
<dbReference type="PROSITE" id="PS50928">
    <property type="entry name" value="ABC_TM1"/>
    <property type="match status" value="1"/>
</dbReference>
<gene>
    <name evidence="12" type="primary">proW</name>
    <name evidence="12" type="ORF">NCTC10526_01269</name>
</gene>
<keyword evidence="6 9" id="KW-0472">Membrane</keyword>
<evidence type="ECO:0000256" key="2">
    <source>
        <dbReference type="ARBA" id="ARBA00022448"/>
    </source>
</evidence>
<feature type="transmembrane region" description="Helical" evidence="9">
    <location>
        <begin position="515"/>
        <end position="541"/>
    </location>
</feature>
<dbReference type="SUPFAM" id="SSF161098">
    <property type="entry name" value="MetI-like"/>
    <property type="match status" value="1"/>
</dbReference>
<comment type="similarity">
    <text evidence="9">Belongs to the binding-protein-dependent transport system permease family.</text>
</comment>
<dbReference type="Gene3D" id="3.40.190.100">
    <property type="entry name" value="Glycine betaine-binding periplasmic protein, domain 2"/>
    <property type="match status" value="1"/>
</dbReference>
<dbReference type="InterPro" id="IPR000515">
    <property type="entry name" value="MetI-like"/>
</dbReference>
<protein>
    <submittedName>
        <fullName evidence="12">Glycine betaine/L-proline transport system permease protein proW</fullName>
    </submittedName>
</protein>
<evidence type="ECO:0000256" key="1">
    <source>
        <dbReference type="ARBA" id="ARBA00004651"/>
    </source>
</evidence>
<dbReference type="FunFam" id="1.10.3720.10:FF:000001">
    <property type="entry name" value="Glycine betaine ABC transporter, permease"/>
    <property type="match status" value="1"/>
</dbReference>
<feature type="transmembrane region" description="Helical" evidence="9">
    <location>
        <begin position="471"/>
        <end position="494"/>
    </location>
</feature>
<feature type="transmembrane region" description="Helical" evidence="9">
    <location>
        <begin position="421"/>
        <end position="440"/>
    </location>
</feature>
<dbReference type="CDD" id="cd13641">
    <property type="entry name" value="PBP2_HisX_like"/>
    <property type="match status" value="1"/>
</dbReference>
<dbReference type="Gene3D" id="1.10.3720.10">
    <property type="entry name" value="MetI-like"/>
    <property type="match status" value="1"/>
</dbReference>
<evidence type="ECO:0000256" key="3">
    <source>
        <dbReference type="ARBA" id="ARBA00022475"/>
    </source>
</evidence>
<evidence type="ECO:0000313" key="12">
    <source>
        <dbReference type="EMBL" id="SUD90923.1"/>
    </source>
</evidence>
<dbReference type="GO" id="GO:0031460">
    <property type="term" value="P:glycine betaine transport"/>
    <property type="evidence" value="ECO:0007669"/>
    <property type="project" value="UniProtKB-ARBA"/>
</dbReference>
<evidence type="ECO:0000256" key="5">
    <source>
        <dbReference type="ARBA" id="ARBA00022989"/>
    </source>
</evidence>
<dbReference type="PANTHER" id="PTHR47737:SF1">
    <property type="entry name" value="GLYCINE BETAINE_PROLINE BETAINE TRANSPORT SYSTEM PERMEASE PROTEIN PROW"/>
    <property type="match status" value="1"/>
</dbReference>
<keyword evidence="5 9" id="KW-1133">Transmembrane helix</keyword>
<dbReference type="Proteomes" id="UP000254123">
    <property type="component" value="Unassembled WGS sequence"/>
</dbReference>
<keyword evidence="10" id="KW-0732">Signal</keyword>
<keyword evidence="13" id="KW-1185">Reference proteome</keyword>
<evidence type="ECO:0000256" key="4">
    <source>
        <dbReference type="ARBA" id="ARBA00022692"/>
    </source>
</evidence>
<sequence>MRPSNSRQHHCIKHYSLLGLLLLCFSLLSSPAIAACGAGDSKPVKFGSLTWESGQFISSVLQTIAEQGYGCETELVPGTGPALETALAQDDIQVIGEQWIGRSPIMEEAIAANKAAVIGDTLQGGATQGWYVPKYVLEDNPELKSYRDLPKYAHLFTDPENPSNARFLNCPTGWTCEVFNTHLLQNTGLTTPNSEGVKFNNVHPGTGAALDAAISSAFEQRKPLLFYYWQPTGLMAKYDFAEIPFPKHDEQCWDELLDAGSQTKCVSGFPVSNLGVAVSTPFLDSHPELVTAFKKVQFTPDILNGAILQMSESKRSGEEQAKLFLQQNPQLWQQWLTPEAAQNLANALNVSLEGADGSLANNSGQANLNSNTLADFSWFPEWSFENQLNNSLSYVVQNFGEVFRSISHLTLTYLLLPIERLMHITPPWLIIGLVALLGWLATRKIWFAATCAIGLFLIGAFGLWAALVQTLALLIVSVIVTMLIGIPMGILMAGSNRLRRVVTPVLDVMQTMPSFVYLIPVLMLFGIGKVPALFATVIYALPPLIRLTMLGIKQVPHEMVEAGRSFGSNHKQLLIWIKLPQALPSIMAGINQAVMMSLSMVVLASMIGAPGLGEDVLQSIQTLNIGQGLQAGTAIVIMAIVIDRITQAFGQGRRARDELKHSNHNYKQAP</sequence>
<evidence type="ECO:0000256" key="9">
    <source>
        <dbReference type="RuleBase" id="RU363032"/>
    </source>
</evidence>
<evidence type="ECO:0000256" key="6">
    <source>
        <dbReference type="ARBA" id="ARBA00023136"/>
    </source>
</evidence>
<evidence type="ECO:0000256" key="7">
    <source>
        <dbReference type="ARBA" id="ARBA00035642"/>
    </source>
</evidence>
<comment type="similarity">
    <text evidence="7">In the C-terminal section; belongs to the OsmX family.</text>
</comment>
<comment type="subcellular location">
    <subcellularLocation>
        <location evidence="1 9">Cell membrane</location>
        <topology evidence="1 9">Multi-pass membrane protein</topology>
    </subcellularLocation>
</comment>
<keyword evidence="2 9" id="KW-0813">Transport</keyword>
<dbReference type="SUPFAM" id="SSF53850">
    <property type="entry name" value="Periplasmic binding protein-like II"/>
    <property type="match status" value="1"/>
</dbReference>
<organism evidence="12 13">
    <name type="scientific">Psychrobacter phenylpyruvicus</name>
    <dbReference type="NCBI Taxonomy" id="29432"/>
    <lineage>
        <taxon>Bacteria</taxon>
        <taxon>Pseudomonadati</taxon>
        <taxon>Pseudomonadota</taxon>
        <taxon>Gammaproteobacteria</taxon>
        <taxon>Moraxellales</taxon>
        <taxon>Moraxellaceae</taxon>
        <taxon>Psychrobacter</taxon>
    </lineage>
</organism>
<dbReference type="EMBL" id="UGVC01000001">
    <property type="protein sequence ID" value="SUD90923.1"/>
    <property type="molecule type" value="Genomic_DNA"/>
</dbReference>
<dbReference type="GO" id="GO:0015871">
    <property type="term" value="P:choline transport"/>
    <property type="evidence" value="ECO:0007669"/>
    <property type="project" value="TreeGrafter"/>
</dbReference>
<dbReference type="CDD" id="cd06261">
    <property type="entry name" value="TM_PBP2"/>
    <property type="match status" value="1"/>
</dbReference>
<dbReference type="GO" id="GO:0015226">
    <property type="term" value="F:carnitine transmembrane transporter activity"/>
    <property type="evidence" value="ECO:0007669"/>
    <property type="project" value="TreeGrafter"/>
</dbReference>